<dbReference type="Proteomes" id="UP001218579">
    <property type="component" value="Unassembled WGS sequence"/>
</dbReference>
<evidence type="ECO:0000256" key="1">
    <source>
        <dbReference type="SAM" id="MobiDB-lite"/>
    </source>
</evidence>
<reference evidence="2 3" key="1">
    <citation type="submission" date="2023-01" db="EMBL/GenBank/DDBJ databases">
        <title>Novel species of the genus Asticcacaulis isolated from rivers.</title>
        <authorList>
            <person name="Lu H."/>
        </authorList>
    </citation>
    <scope>NUCLEOTIDE SEQUENCE [LARGE SCALE GENOMIC DNA]</scope>
    <source>
        <strain evidence="2 3">LKC15W</strain>
    </source>
</reference>
<sequence length="189" mass="19838">MPDDTVDFAPLAQAEEAGKAVQQASERMANFWMGALSPMWVPFWAATSFGISAWSVGQAMSAAKAVGPDGALKPVNFVNPWLPNASALSTVMAETESAIRDTQRAAMKMMIEAEEVAAEAVERMPHVPVKAAFVPQEIATEAAVEAGAEAVKTAPEAMAATMDTAADSLEPLAKPAPKKKRAPKPSADN</sequence>
<evidence type="ECO:0000313" key="2">
    <source>
        <dbReference type="EMBL" id="MDC7677437.1"/>
    </source>
</evidence>
<comment type="caution">
    <text evidence="2">The sequence shown here is derived from an EMBL/GenBank/DDBJ whole genome shotgun (WGS) entry which is preliminary data.</text>
</comment>
<gene>
    <name evidence="2" type="ORF">PQU98_14925</name>
</gene>
<evidence type="ECO:0008006" key="4">
    <source>
        <dbReference type="Google" id="ProtNLM"/>
    </source>
</evidence>
<organism evidence="2 3">
    <name type="scientific">Asticcacaulis machinosus</name>
    <dbReference type="NCBI Taxonomy" id="2984211"/>
    <lineage>
        <taxon>Bacteria</taxon>
        <taxon>Pseudomonadati</taxon>
        <taxon>Pseudomonadota</taxon>
        <taxon>Alphaproteobacteria</taxon>
        <taxon>Caulobacterales</taxon>
        <taxon>Caulobacteraceae</taxon>
        <taxon>Asticcacaulis</taxon>
    </lineage>
</organism>
<keyword evidence="3" id="KW-1185">Reference proteome</keyword>
<accession>A0ABT5HMF9</accession>
<feature type="compositionally biased region" description="Low complexity" evidence="1">
    <location>
        <begin position="159"/>
        <end position="175"/>
    </location>
</feature>
<name>A0ABT5HMF9_9CAUL</name>
<dbReference type="RefSeq" id="WP_272745756.1">
    <property type="nucleotide sequence ID" value="NZ_JAQQKV010000003.1"/>
</dbReference>
<proteinExistence type="predicted"/>
<protein>
    <recommendedName>
        <fullName evidence="4">Phasin protein</fullName>
    </recommendedName>
</protein>
<dbReference type="EMBL" id="JAQQKV010000003">
    <property type="protein sequence ID" value="MDC7677437.1"/>
    <property type="molecule type" value="Genomic_DNA"/>
</dbReference>
<evidence type="ECO:0000313" key="3">
    <source>
        <dbReference type="Proteomes" id="UP001218579"/>
    </source>
</evidence>
<feature type="region of interest" description="Disordered" evidence="1">
    <location>
        <begin position="159"/>
        <end position="189"/>
    </location>
</feature>